<proteinExistence type="predicted"/>
<reference evidence="2" key="1">
    <citation type="submission" date="2021-12" db="EMBL/GenBank/DDBJ databases">
        <authorList>
            <person name="King R."/>
        </authorList>
    </citation>
    <scope>NUCLEOTIDE SEQUENCE</scope>
</reference>
<feature type="region of interest" description="Disordered" evidence="1">
    <location>
        <begin position="67"/>
        <end position="105"/>
    </location>
</feature>
<dbReference type="Proteomes" id="UP001152759">
    <property type="component" value="Chromosome 1"/>
</dbReference>
<evidence type="ECO:0000256" key="1">
    <source>
        <dbReference type="SAM" id="MobiDB-lite"/>
    </source>
</evidence>
<keyword evidence="3" id="KW-1185">Reference proteome</keyword>
<accession>A0A9P0EVX6</accession>
<dbReference type="AlphaFoldDB" id="A0A9P0EVX6"/>
<evidence type="ECO:0000313" key="3">
    <source>
        <dbReference type="Proteomes" id="UP001152759"/>
    </source>
</evidence>
<gene>
    <name evidence="2" type="ORF">BEMITA_LOCUS699</name>
</gene>
<protein>
    <submittedName>
        <fullName evidence="2">Uncharacterized protein</fullName>
    </submittedName>
</protein>
<organism evidence="2 3">
    <name type="scientific">Bemisia tabaci</name>
    <name type="common">Sweetpotato whitefly</name>
    <name type="synonym">Aleurodes tabaci</name>
    <dbReference type="NCBI Taxonomy" id="7038"/>
    <lineage>
        <taxon>Eukaryota</taxon>
        <taxon>Metazoa</taxon>
        <taxon>Ecdysozoa</taxon>
        <taxon>Arthropoda</taxon>
        <taxon>Hexapoda</taxon>
        <taxon>Insecta</taxon>
        <taxon>Pterygota</taxon>
        <taxon>Neoptera</taxon>
        <taxon>Paraneoptera</taxon>
        <taxon>Hemiptera</taxon>
        <taxon>Sternorrhyncha</taxon>
        <taxon>Aleyrodoidea</taxon>
        <taxon>Aleyrodidae</taxon>
        <taxon>Aleyrodinae</taxon>
        <taxon>Bemisia</taxon>
    </lineage>
</organism>
<evidence type="ECO:0000313" key="2">
    <source>
        <dbReference type="EMBL" id="CAH0381005.1"/>
    </source>
</evidence>
<name>A0A9P0EVX6_BEMTA</name>
<sequence>MAKTSAELPKESDKKGLQVVSTRHYEAPAPTNLNTELGVYKVSKIFEVNKNPRNFLLRANKADEIPSATGQCGAPDIVMKDEKEEEEENEKMRRPRLRKRKKVPR</sequence>
<dbReference type="EMBL" id="OU963862">
    <property type="protein sequence ID" value="CAH0381005.1"/>
    <property type="molecule type" value="Genomic_DNA"/>
</dbReference>
<feature type="compositionally biased region" description="Basic residues" evidence="1">
    <location>
        <begin position="93"/>
        <end position="105"/>
    </location>
</feature>